<organism evidence="1 2">
    <name type="scientific">Datura stramonium</name>
    <name type="common">Jimsonweed</name>
    <name type="synonym">Common thornapple</name>
    <dbReference type="NCBI Taxonomy" id="4076"/>
    <lineage>
        <taxon>Eukaryota</taxon>
        <taxon>Viridiplantae</taxon>
        <taxon>Streptophyta</taxon>
        <taxon>Embryophyta</taxon>
        <taxon>Tracheophyta</taxon>
        <taxon>Spermatophyta</taxon>
        <taxon>Magnoliopsida</taxon>
        <taxon>eudicotyledons</taxon>
        <taxon>Gunneridae</taxon>
        <taxon>Pentapetalae</taxon>
        <taxon>asterids</taxon>
        <taxon>lamiids</taxon>
        <taxon>Solanales</taxon>
        <taxon>Solanaceae</taxon>
        <taxon>Solanoideae</taxon>
        <taxon>Datureae</taxon>
        <taxon>Datura</taxon>
    </lineage>
</organism>
<dbReference type="EMBL" id="JACEIK010000204">
    <property type="protein sequence ID" value="MCD7452330.1"/>
    <property type="molecule type" value="Genomic_DNA"/>
</dbReference>
<name>A0ABS8S246_DATST</name>
<dbReference type="Proteomes" id="UP000823775">
    <property type="component" value="Unassembled WGS sequence"/>
</dbReference>
<reference evidence="1 2" key="1">
    <citation type="journal article" date="2021" name="BMC Genomics">
        <title>Datura genome reveals duplications of psychoactive alkaloid biosynthetic genes and high mutation rate following tissue culture.</title>
        <authorList>
            <person name="Rajewski A."/>
            <person name="Carter-House D."/>
            <person name="Stajich J."/>
            <person name="Litt A."/>
        </authorList>
    </citation>
    <scope>NUCLEOTIDE SEQUENCE [LARGE SCALE GENOMIC DNA]</scope>
    <source>
        <strain evidence="1">AR-01</strain>
    </source>
</reference>
<accession>A0ABS8S246</accession>
<protein>
    <submittedName>
        <fullName evidence="1">Structural maintenance of chromosomes protein 4</fullName>
    </submittedName>
</protein>
<proteinExistence type="predicted"/>
<gene>
    <name evidence="1" type="primary">SMC4_1</name>
    <name evidence="1" type="ORF">HAX54_016163</name>
</gene>
<evidence type="ECO:0000313" key="2">
    <source>
        <dbReference type="Proteomes" id="UP000823775"/>
    </source>
</evidence>
<evidence type="ECO:0000313" key="1">
    <source>
        <dbReference type="EMBL" id="MCD7452330.1"/>
    </source>
</evidence>
<sequence>MSAEVKMDEAFTTVKREGKVLRLQDTSHSAALNDAKNEYRTLKKTSCSADAHYKLQYIKALEHKGKGHEKIFDDLLIALSEHIEQIEKDLVDPEKLQTTLRDGTLGETCDLKTDLEMVAILEAQLKVGPNLDSKSLSMHQYRNKVSVHNERFQELNSVNQERDDIKKQYDER</sequence>
<keyword evidence="2" id="KW-1185">Reference proteome</keyword>
<comment type="caution">
    <text evidence="1">The sequence shown here is derived from an EMBL/GenBank/DDBJ whole genome shotgun (WGS) entry which is preliminary data.</text>
</comment>